<sequence length="413" mass="43395">MWSAFVRNSIQQARIAALNLTRHRRRTLLALAIICGGVVSFLLAGGFINWVLWGMREGVIQSQLGHVQITRPGYFRDGASDPYRFLLDGDLSVIRGGPPFEIRTVAPRLAFTGLVSINDATISFIGEGVDAQAEIPLSGGITTLAGSDLASAGADAAVLGEGLAANLGAHPGDSVVLMATTASGGVNAVELKVAGIFATPVKAYDDTAIRVPIEAARRLMRVDGATSWVVLLDDTAHTDAAIAAFRAALPADRYEIVPWIELADFYNKTVELFGTQVNAVLLLIAVIVVLSISNTLSMAVIERTTEIGTSMALGVRRLGILGLFVWEGVVLGVVAGVLGVGIALALGELISFVGIPMPPPPGMSRGYTGRIDISAALALQGFLLAFLATVVASILPAWKASRMNIVDALRHHA</sequence>
<dbReference type="InterPro" id="IPR051447">
    <property type="entry name" value="Lipoprotein-release_system"/>
</dbReference>
<evidence type="ECO:0000256" key="2">
    <source>
        <dbReference type="ARBA" id="ARBA00005236"/>
    </source>
</evidence>
<comment type="subcellular location">
    <subcellularLocation>
        <location evidence="1">Cell membrane</location>
        <topology evidence="1">Multi-pass membrane protein</topology>
    </subcellularLocation>
</comment>
<name>A0A5C7SA25_THASP</name>
<evidence type="ECO:0000256" key="7">
    <source>
        <dbReference type="SAM" id="Phobius"/>
    </source>
</evidence>
<dbReference type="GO" id="GO:0044874">
    <property type="term" value="P:lipoprotein localization to outer membrane"/>
    <property type="evidence" value="ECO:0007669"/>
    <property type="project" value="TreeGrafter"/>
</dbReference>
<feature type="transmembrane region" description="Helical" evidence="7">
    <location>
        <begin position="28"/>
        <end position="53"/>
    </location>
</feature>
<feature type="transmembrane region" description="Helical" evidence="7">
    <location>
        <begin position="373"/>
        <end position="395"/>
    </location>
</feature>
<evidence type="ECO:0000256" key="4">
    <source>
        <dbReference type="ARBA" id="ARBA00022692"/>
    </source>
</evidence>
<evidence type="ECO:0000259" key="8">
    <source>
        <dbReference type="Pfam" id="PF02687"/>
    </source>
</evidence>
<gene>
    <name evidence="10" type="ORF">E6Q80_18215</name>
</gene>
<organism evidence="10 11">
    <name type="scientific">Thauera aminoaromatica</name>
    <dbReference type="NCBI Taxonomy" id="164330"/>
    <lineage>
        <taxon>Bacteria</taxon>
        <taxon>Pseudomonadati</taxon>
        <taxon>Pseudomonadota</taxon>
        <taxon>Betaproteobacteria</taxon>
        <taxon>Rhodocyclales</taxon>
        <taxon>Zoogloeaceae</taxon>
        <taxon>Thauera</taxon>
    </lineage>
</organism>
<dbReference type="InterPro" id="IPR003838">
    <property type="entry name" value="ABC3_permease_C"/>
</dbReference>
<evidence type="ECO:0000256" key="3">
    <source>
        <dbReference type="ARBA" id="ARBA00022475"/>
    </source>
</evidence>
<evidence type="ECO:0000313" key="10">
    <source>
        <dbReference type="EMBL" id="TXH80768.1"/>
    </source>
</evidence>
<dbReference type="EMBL" id="SSFD01000300">
    <property type="protein sequence ID" value="TXH80768.1"/>
    <property type="molecule type" value="Genomic_DNA"/>
</dbReference>
<comment type="similarity">
    <text evidence="2">Belongs to the ABC-4 integral membrane protein family. LolC/E subfamily.</text>
</comment>
<evidence type="ECO:0000256" key="6">
    <source>
        <dbReference type="ARBA" id="ARBA00023136"/>
    </source>
</evidence>
<evidence type="ECO:0000256" key="1">
    <source>
        <dbReference type="ARBA" id="ARBA00004651"/>
    </source>
</evidence>
<evidence type="ECO:0000259" key="9">
    <source>
        <dbReference type="Pfam" id="PF12704"/>
    </source>
</evidence>
<dbReference type="AlphaFoldDB" id="A0A5C7SA25"/>
<keyword evidence="5 7" id="KW-1133">Transmembrane helix</keyword>
<feature type="domain" description="MacB-like periplasmic core" evidence="9">
    <location>
        <begin position="27"/>
        <end position="247"/>
    </location>
</feature>
<dbReference type="GO" id="GO:0098797">
    <property type="term" value="C:plasma membrane protein complex"/>
    <property type="evidence" value="ECO:0007669"/>
    <property type="project" value="TreeGrafter"/>
</dbReference>
<evidence type="ECO:0000256" key="5">
    <source>
        <dbReference type="ARBA" id="ARBA00022989"/>
    </source>
</evidence>
<dbReference type="Proteomes" id="UP000321192">
    <property type="component" value="Unassembled WGS sequence"/>
</dbReference>
<feature type="transmembrane region" description="Helical" evidence="7">
    <location>
        <begin position="279"/>
        <end position="300"/>
    </location>
</feature>
<reference evidence="10 11" key="1">
    <citation type="submission" date="2018-09" db="EMBL/GenBank/DDBJ databases">
        <title>Metagenome Assembled Genomes from an Advanced Water Purification Facility.</title>
        <authorList>
            <person name="Stamps B.W."/>
            <person name="Spear J.R."/>
        </authorList>
    </citation>
    <scope>NUCLEOTIDE SEQUENCE [LARGE SCALE GENOMIC DNA]</scope>
    <source>
        <strain evidence="10">Bin_27_1</strain>
    </source>
</reference>
<feature type="domain" description="ABC3 transporter permease C-terminal" evidence="8">
    <location>
        <begin position="279"/>
        <end position="405"/>
    </location>
</feature>
<keyword evidence="3" id="KW-1003">Cell membrane</keyword>
<dbReference type="InterPro" id="IPR025857">
    <property type="entry name" value="MacB_PCD"/>
</dbReference>
<dbReference type="Pfam" id="PF02687">
    <property type="entry name" value="FtsX"/>
    <property type="match status" value="1"/>
</dbReference>
<proteinExistence type="inferred from homology"/>
<protein>
    <submittedName>
        <fullName evidence="10">ABC transporter permease</fullName>
    </submittedName>
</protein>
<feature type="transmembrane region" description="Helical" evidence="7">
    <location>
        <begin position="320"/>
        <end position="353"/>
    </location>
</feature>
<dbReference type="PANTHER" id="PTHR30489:SF0">
    <property type="entry name" value="LIPOPROTEIN-RELEASING SYSTEM TRANSMEMBRANE PROTEIN LOLE"/>
    <property type="match status" value="1"/>
</dbReference>
<comment type="caution">
    <text evidence="10">The sequence shown here is derived from an EMBL/GenBank/DDBJ whole genome shotgun (WGS) entry which is preliminary data.</text>
</comment>
<keyword evidence="6 7" id="KW-0472">Membrane</keyword>
<keyword evidence="4 7" id="KW-0812">Transmembrane</keyword>
<dbReference type="PANTHER" id="PTHR30489">
    <property type="entry name" value="LIPOPROTEIN-RELEASING SYSTEM TRANSMEMBRANE PROTEIN LOLE"/>
    <property type="match status" value="1"/>
</dbReference>
<accession>A0A5C7SA25</accession>
<evidence type="ECO:0000313" key="11">
    <source>
        <dbReference type="Proteomes" id="UP000321192"/>
    </source>
</evidence>
<dbReference type="Pfam" id="PF12704">
    <property type="entry name" value="MacB_PCD"/>
    <property type="match status" value="1"/>
</dbReference>